<proteinExistence type="predicted"/>
<evidence type="ECO:0000313" key="4">
    <source>
        <dbReference type="Proteomes" id="UP000182569"/>
    </source>
</evidence>
<keyword evidence="2" id="KW-1133">Transmembrane helix</keyword>
<name>A0A1J0GIG4_9CLOT</name>
<dbReference type="KEGG" id="ceu:A7L45_11745"/>
<gene>
    <name evidence="3" type="ORF">A7L45_11745</name>
</gene>
<feature type="region of interest" description="Disordered" evidence="1">
    <location>
        <begin position="219"/>
        <end position="238"/>
    </location>
</feature>
<dbReference type="EMBL" id="CP015756">
    <property type="protein sequence ID" value="APC40702.1"/>
    <property type="molecule type" value="Genomic_DNA"/>
</dbReference>
<evidence type="ECO:0000313" key="3">
    <source>
        <dbReference type="EMBL" id="APC40702.1"/>
    </source>
</evidence>
<dbReference type="Proteomes" id="UP000182569">
    <property type="component" value="Chromosome"/>
</dbReference>
<evidence type="ECO:0000256" key="2">
    <source>
        <dbReference type="SAM" id="Phobius"/>
    </source>
</evidence>
<dbReference type="STRING" id="1552.A7L45_11745"/>
<dbReference type="RefSeq" id="WP_071612992.1">
    <property type="nucleotide sequence ID" value="NZ_CP015756.1"/>
</dbReference>
<organism evidence="3 4">
    <name type="scientific">Clostridium estertheticum subsp. estertheticum</name>
    <dbReference type="NCBI Taxonomy" id="1552"/>
    <lineage>
        <taxon>Bacteria</taxon>
        <taxon>Bacillati</taxon>
        <taxon>Bacillota</taxon>
        <taxon>Clostridia</taxon>
        <taxon>Eubacteriales</taxon>
        <taxon>Clostridiaceae</taxon>
        <taxon>Clostridium</taxon>
    </lineage>
</organism>
<sequence length="255" mass="29456">MKNKKILYSLLTIILIAFVCANYSLIHYMNKNDLKLEACGNLPYLRFTSKAIENGNSLQTSVTTNLARVSTDTKFIFKIKYKDNVVRNMVLEKYFNSSKVLIRKNKEELNEYFKNQGYTVFNMSTDEVVFVNNSNRYSYKANRYFLGVYSDMVTIYKTDENGNIAASKLFNANVYSADGKQQKYDFEAIDKGELQHIKIIDLKEKDGLVEDLIHGRKYSKDDDTKKDMEDSEECEKGEFKSPAKAFDYAMGLLKS</sequence>
<keyword evidence="2" id="KW-0812">Transmembrane</keyword>
<feature type="transmembrane region" description="Helical" evidence="2">
    <location>
        <begin position="6"/>
        <end position="26"/>
    </location>
</feature>
<protein>
    <submittedName>
        <fullName evidence="3">Uncharacterized protein</fullName>
    </submittedName>
</protein>
<reference evidence="4" key="1">
    <citation type="journal article" date="2016" name="Front. Microbiol.">
        <title>Complete Genome Sequence of Clostridium estertheticum DSM 8809, a Microbe Identified in Spoiled Vacuum Packed Beef.</title>
        <authorList>
            <person name="Yu Z."/>
            <person name="Gunn L."/>
            <person name="Brennan E."/>
            <person name="Reid R."/>
            <person name="Wall P.G."/>
            <person name="Gaora O.P."/>
            <person name="Hurley D."/>
            <person name="Bolton D."/>
            <person name="Fanning S."/>
        </authorList>
    </citation>
    <scope>NUCLEOTIDE SEQUENCE [LARGE SCALE GENOMIC DNA]</scope>
    <source>
        <strain evidence="4">DSM 8809</strain>
    </source>
</reference>
<accession>A0A1J0GIG4</accession>
<evidence type="ECO:0000256" key="1">
    <source>
        <dbReference type="SAM" id="MobiDB-lite"/>
    </source>
</evidence>
<dbReference type="AlphaFoldDB" id="A0A1J0GIG4"/>
<keyword evidence="4" id="KW-1185">Reference proteome</keyword>
<keyword evidence="2" id="KW-0472">Membrane</keyword>
<dbReference type="OrthoDB" id="2082016at2"/>